<keyword evidence="2" id="KW-1185">Reference proteome</keyword>
<comment type="caution">
    <text evidence="1">The sequence shown here is derived from an EMBL/GenBank/DDBJ whole genome shotgun (WGS) entry which is preliminary data.</text>
</comment>
<dbReference type="Proteomes" id="UP000805193">
    <property type="component" value="Unassembled WGS sequence"/>
</dbReference>
<sequence>MHPFTSSKPQQNNGNPYPTTILKDMLDKHPNHHFRLIWTPGHADVEASFSRTDASIIRRAQTDTLPSPHFTHLFTQARGSPKCPHCGGYPNIPHTYWYCSHAPSPPSFPNPPSSWQERLTPPPDRVEQFFEALVAHVKRHVPRSGISNEDCESDCGRRCRSRQQRQPAWKQDGGTFAEESVVAAEGTSGGRAAAIPEAGSAGARGARAIGVRPFQLVSSWPRGT</sequence>
<name>A0AC60Q0S6_IXOPE</name>
<evidence type="ECO:0000313" key="2">
    <source>
        <dbReference type="Proteomes" id="UP000805193"/>
    </source>
</evidence>
<evidence type="ECO:0000313" key="1">
    <source>
        <dbReference type="EMBL" id="KAG0426634.1"/>
    </source>
</evidence>
<dbReference type="EMBL" id="JABSTQ010009699">
    <property type="protein sequence ID" value="KAG0426634.1"/>
    <property type="molecule type" value="Genomic_DNA"/>
</dbReference>
<proteinExistence type="predicted"/>
<organism evidence="1 2">
    <name type="scientific">Ixodes persulcatus</name>
    <name type="common">Taiga tick</name>
    <dbReference type="NCBI Taxonomy" id="34615"/>
    <lineage>
        <taxon>Eukaryota</taxon>
        <taxon>Metazoa</taxon>
        <taxon>Ecdysozoa</taxon>
        <taxon>Arthropoda</taxon>
        <taxon>Chelicerata</taxon>
        <taxon>Arachnida</taxon>
        <taxon>Acari</taxon>
        <taxon>Parasitiformes</taxon>
        <taxon>Ixodida</taxon>
        <taxon>Ixodoidea</taxon>
        <taxon>Ixodidae</taxon>
        <taxon>Ixodinae</taxon>
        <taxon>Ixodes</taxon>
    </lineage>
</organism>
<gene>
    <name evidence="1" type="ORF">HPB47_026269</name>
</gene>
<accession>A0AC60Q0S6</accession>
<protein>
    <submittedName>
        <fullName evidence="1">Uncharacterized protein</fullName>
    </submittedName>
</protein>
<reference evidence="1 2" key="1">
    <citation type="journal article" date="2020" name="Cell">
        <title>Large-Scale Comparative Analyses of Tick Genomes Elucidate Their Genetic Diversity and Vector Capacities.</title>
        <authorList>
            <consortium name="Tick Genome and Microbiome Consortium (TIGMIC)"/>
            <person name="Jia N."/>
            <person name="Wang J."/>
            <person name="Shi W."/>
            <person name="Du L."/>
            <person name="Sun Y."/>
            <person name="Zhan W."/>
            <person name="Jiang J.F."/>
            <person name="Wang Q."/>
            <person name="Zhang B."/>
            <person name="Ji P."/>
            <person name="Bell-Sakyi L."/>
            <person name="Cui X.M."/>
            <person name="Yuan T.T."/>
            <person name="Jiang B.G."/>
            <person name="Yang W.F."/>
            <person name="Lam T.T."/>
            <person name="Chang Q.C."/>
            <person name="Ding S.J."/>
            <person name="Wang X.J."/>
            <person name="Zhu J.G."/>
            <person name="Ruan X.D."/>
            <person name="Zhao L."/>
            <person name="Wei J.T."/>
            <person name="Ye R.Z."/>
            <person name="Que T.C."/>
            <person name="Du C.H."/>
            <person name="Zhou Y.H."/>
            <person name="Cheng J.X."/>
            <person name="Dai P.F."/>
            <person name="Guo W.B."/>
            <person name="Han X.H."/>
            <person name="Huang E.J."/>
            <person name="Li L.F."/>
            <person name="Wei W."/>
            <person name="Gao Y.C."/>
            <person name="Liu J.Z."/>
            <person name="Shao H.Z."/>
            <person name="Wang X."/>
            <person name="Wang C.C."/>
            <person name="Yang T.C."/>
            <person name="Huo Q.B."/>
            <person name="Li W."/>
            <person name="Chen H.Y."/>
            <person name="Chen S.E."/>
            <person name="Zhou L.G."/>
            <person name="Ni X.B."/>
            <person name="Tian J.H."/>
            <person name="Sheng Y."/>
            <person name="Liu T."/>
            <person name="Pan Y.S."/>
            <person name="Xia L.Y."/>
            <person name="Li J."/>
            <person name="Zhao F."/>
            <person name="Cao W.C."/>
        </authorList>
    </citation>
    <scope>NUCLEOTIDE SEQUENCE [LARGE SCALE GENOMIC DNA]</scope>
    <source>
        <strain evidence="1">Iper-2018</strain>
    </source>
</reference>